<dbReference type="OrthoDB" id="5326237at2759"/>
<name>A0A6J3LZ14_9PEZI</name>
<gene>
    <name evidence="3" type="ORF">K489DRAFT_262382</name>
</gene>
<reference evidence="3" key="3">
    <citation type="submission" date="2025-08" db="UniProtKB">
        <authorList>
            <consortium name="RefSeq"/>
        </authorList>
    </citation>
    <scope>IDENTIFICATION</scope>
    <source>
        <strain evidence="3">CBS 342.82</strain>
    </source>
</reference>
<reference evidence="3" key="1">
    <citation type="submission" date="2020-01" db="EMBL/GenBank/DDBJ databases">
        <authorList>
            <consortium name="DOE Joint Genome Institute"/>
            <person name="Haridas S."/>
            <person name="Albert R."/>
            <person name="Binder M."/>
            <person name="Bloem J."/>
            <person name="Labutti K."/>
            <person name="Salamov A."/>
            <person name="Andreopoulos B."/>
            <person name="Baker S.E."/>
            <person name="Barry K."/>
            <person name="Bills G."/>
            <person name="Bluhm B.H."/>
            <person name="Cannon C."/>
            <person name="Castanera R."/>
            <person name="Culley D.E."/>
            <person name="Daum C."/>
            <person name="Ezra D."/>
            <person name="Gonzalez J.B."/>
            <person name="Henrissat B."/>
            <person name="Kuo A."/>
            <person name="Liang C."/>
            <person name="Lipzen A."/>
            <person name="Lutzoni F."/>
            <person name="Magnuson J."/>
            <person name="Mondo S."/>
            <person name="Nolan M."/>
            <person name="Ohm R."/>
            <person name="Pangilinan J."/>
            <person name="Park H.-J."/>
            <person name="Ramirez L."/>
            <person name="Alfaro M."/>
            <person name="Sun H."/>
            <person name="Tritt A."/>
            <person name="Yoshinaga Y."/>
            <person name="Zwiers L.-H."/>
            <person name="Turgeon B.G."/>
            <person name="Goodwin S.B."/>
            <person name="Spatafora J.W."/>
            <person name="Crous P.W."/>
            <person name="Grigoriev I.V."/>
        </authorList>
    </citation>
    <scope>NUCLEOTIDE SEQUENCE</scope>
    <source>
        <strain evidence="3">CBS 342.82</strain>
    </source>
</reference>
<feature type="region of interest" description="Disordered" evidence="1">
    <location>
        <begin position="1"/>
        <end position="21"/>
    </location>
</feature>
<keyword evidence="2" id="KW-1185">Reference proteome</keyword>
<feature type="compositionally biased region" description="Polar residues" evidence="1">
    <location>
        <begin position="1"/>
        <end position="15"/>
    </location>
</feature>
<organism evidence="3">
    <name type="scientific">Dissoconium aciculare CBS 342.82</name>
    <dbReference type="NCBI Taxonomy" id="1314786"/>
    <lineage>
        <taxon>Eukaryota</taxon>
        <taxon>Fungi</taxon>
        <taxon>Dikarya</taxon>
        <taxon>Ascomycota</taxon>
        <taxon>Pezizomycotina</taxon>
        <taxon>Dothideomycetes</taxon>
        <taxon>Dothideomycetidae</taxon>
        <taxon>Mycosphaerellales</taxon>
        <taxon>Dissoconiaceae</taxon>
        <taxon>Dissoconium</taxon>
    </lineage>
</organism>
<dbReference type="Proteomes" id="UP000504637">
    <property type="component" value="Unplaced"/>
</dbReference>
<proteinExistence type="predicted"/>
<evidence type="ECO:0000313" key="3">
    <source>
        <dbReference type="RefSeq" id="XP_033458037.1"/>
    </source>
</evidence>
<reference evidence="3" key="2">
    <citation type="submission" date="2020-04" db="EMBL/GenBank/DDBJ databases">
        <authorList>
            <consortium name="NCBI Genome Project"/>
        </authorList>
    </citation>
    <scope>NUCLEOTIDE SEQUENCE</scope>
    <source>
        <strain evidence="3">CBS 342.82</strain>
    </source>
</reference>
<evidence type="ECO:0000313" key="2">
    <source>
        <dbReference type="Proteomes" id="UP000504637"/>
    </source>
</evidence>
<accession>A0A6J3LZ14</accession>
<dbReference type="AlphaFoldDB" id="A0A6J3LZ14"/>
<evidence type="ECO:0000256" key="1">
    <source>
        <dbReference type="SAM" id="MobiDB-lite"/>
    </source>
</evidence>
<sequence length="119" mass="12960">MATNSSASGTQPPSQSRDESAIEADLQKLENLSDQLERLRNALPMIVEPMTRAGLSDFERIEELKNACVQTSEGINLLRTGMMSETTQAILTGATESFKQDGDLSKSTNVSLYGYNDAK</sequence>
<dbReference type="GeneID" id="54357854"/>
<dbReference type="RefSeq" id="XP_033458037.1">
    <property type="nucleotide sequence ID" value="XM_033600054.1"/>
</dbReference>
<protein>
    <submittedName>
        <fullName evidence="3">Uncharacterized protein</fullName>
    </submittedName>
</protein>